<reference evidence="1" key="1">
    <citation type="submission" date="2021-06" db="EMBL/GenBank/DDBJ databases">
        <authorList>
            <person name="Kallberg Y."/>
            <person name="Tangrot J."/>
            <person name="Rosling A."/>
        </authorList>
    </citation>
    <scope>NUCLEOTIDE SEQUENCE</scope>
    <source>
        <strain evidence="1">MA461A</strain>
    </source>
</reference>
<comment type="caution">
    <text evidence="1">The sequence shown here is derived from an EMBL/GenBank/DDBJ whole genome shotgun (WGS) entry which is preliminary data.</text>
</comment>
<feature type="non-terminal residue" evidence="1">
    <location>
        <position position="1"/>
    </location>
</feature>
<keyword evidence="2" id="KW-1185">Reference proteome</keyword>
<dbReference type="Proteomes" id="UP000789920">
    <property type="component" value="Unassembled WGS sequence"/>
</dbReference>
<sequence>GKPEVRTIFIDDPFPFYVSQAPLMHILQFFAEYFLGFSFSFSTNRTSIRNETVLVSTFNTTFLTPFSAFNELPKIYNFRYKLEKRDGDSLVSVYIFESACFAITFRDYRFFTSSEVQDGIFYRFRVQNCSSNGSVSLLTYNAPDDTFTFNFDPNNSDNITAINSNVIFLKPNPTAFPYSATEILLSCIFGINV</sequence>
<organism evidence="1 2">
    <name type="scientific">Racocetra persica</name>
    <dbReference type="NCBI Taxonomy" id="160502"/>
    <lineage>
        <taxon>Eukaryota</taxon>
        <taxon>Fungi</taxon>
        <taxon>Fungi incertae sedis</taxon>
        <taxon>Mucoromycota</taxon>
        <taxon>Glomeromycotina</taxon>
        <taxon>Glomeromycetes</taxon>
        <taxon>Diversisporales</taxon>
        <taxon>Gigasporaceae</taxon>
        <taxon>Racocetra</taxon>
    </lineage>
</organism>
<accession>A0ACA9SKK7</accession>
<protein>
    <submittedName>
        <fullName evidence="1">35167_t:CDS:1</fullName>
    </submittedName>
</protein>
<feature type="non-terminal residue" evidence="1">
    <location>
        <position position="193"/>
    </location>
</feature>
<dbReference type="EMBL" id="CAJVQC010134941">
    <property type="protein sequence ID" value="CAG8842618.1"/>
    <property type="molecule type" value="Genomic_DNA"/>
</dbReference>
<evidence type="ECO:0000313" key="1">
    <source>
        <dbReference type="EMBL" id="CAG8842618.1"/>
    </source>
</evidence>
<gene>
    <name evidence="1" type="ORF">RPERSI_LOCUS32403</name>
</gene>
<name>A0ACA9SKK7_9GLOM</name>
<evidence type="ECO:0000313" key="2">
    <source>
        <dbReference type="Proteomes" id="UP000789920"/>
    </source>
</evidence>
<proteinExistence type="predicted"/>